<gene>
    <name evidence="3" type="primary">LOC123421856</name>
</gene>
<keyword evidence="2" id="KW-0812">Transmembrane</keyword>
<keyword evidence="2" id="KW-0472">Membrane</keyword>
<reference evidence="3" key="3">
    <citation type="submission" date="2022-01" db="UniProtKB">
        <authorList>
            <consortium name="EnsemblPlants"/>
        </authorList>
    </citation>
    <scope>IDENTIFICATION</scope>
    <source>
        <strain evidence="3">subsp. vulgare</strain>
    </source>
</reference>
<dbReference type="Gramene" id="HORVU.MOREX.r2.1HG0078030.1">
    <property type="protein sequence ID" value="HORVU.MOREX.r2.1HG0078030.1"/>
    <property type="gene ID" value="HORVU.MOREX.r2.1HG0078030"/>
</dbReference>
<dbReference type="AlphaFoldDB" id="A0A8I6WMB8"/>
<keyword evidence="2" id="KW-1133">Transmembrane helix</keyword>
<feature type="transmembrane region" description="Helical" evidence="2">
    <location>
        <begin position="105"/>
        <end position="125"/>
    </location>
</feature>
<organism evidence="3 4">
    <name type="scientific">Hordeum vulgare subsp. vulgare</name>
    <name type="common">Domesticated barley</name>
    <dbReference type="NCBI Taxonomy" id="112509"/>
    <lineage>
        <taxon>Eukaryota</taxon>
        <taxon>Viridiplantae</taxon>
        <taxon>Streptophyta</taxon>
        <taxon>Embryophyta</taxon>
        <taxon>Tracheophyta</taxon>
        <taxon>Spermatophyta</taxon>
        <taxon>Magnoliopsida</taxon>
        <taxon>Liliopsida</taxon>
        <taxon>Poales</taxon>
        <taxon>Poaceae</taxon>
        <taxon>BOP clade</taxon>
        <taxon>Pooideae</taxon>
        <taxon>Triticodae</taxon>
        <taxon>Triticeae</taxon>
        <taxon>Hordeinae</taxon>
        <taxon>Hordeum</taxon>
    </lineage>
</organism>
<dbReference type="GeneID" id="123421856"/>
<proteinExistence type="predicted"/>
<evidence type="ECO:0000256" key="1">
    <source>
        <dbReference type="SAM" id="MobiDB-lite"/>
    </source>
</evidence>
<reference evidence="3" key="2">
    <citation type="submission" date="2020-10" db="EMBL/GenBank/DDBJ databases">
        <authorList>
            <person name="Scholz U."/>
            <person name="Mascher M."/>
            <person name="Fiebig A."/>
        </authorList>
    </citation>
    <scope>NUCLEOTIDE SEQUENCE [LARGE SCALE GENOMIC DNA]</scope>
    <source>
        <strain evidence="3">cv. Morex</strain>
    </source>
</reference>
<dbReference type="KEGG" id="hvg:123421856"/>
<name>A0A8I6WMB8_HORVV</name>
<feature type="region of interest" description="Disordered" evidence="1">
    <location>
        <begin position="19"/>
        <end position="42"/>
    </location>
</feature>
<dbReference type="EnsemblPlants" id="HORVU.MOREX.r3.1HG0094650.1">
    <property type="protein sequence ID" value="HORVU.MOREX.r3.1HG0094650.1"/>
    <property type="gene ID" value="HORVU.MOREX.r3.1HG0094650"/>
</dbReference>
<dbReference type="OrthoDB" id="645837at2759"/>
<evidence type="ECO:0000313" key="4">
    <source>
        <dbReference type="Proteomes" id="UP000011116"/>
    </source>
</evidence>
<sequence>MAMAALRCAAGRRLVRPRPAAPGFGRPNLTQAKGLSSHGKEEGVLEQIQDKKERLYDLILYNRAFKRNDGSTCHANVQLLRHLSAHVKPRPQSIAWRCLRNVHSFYIMWMCLSPAASAYAIWNIYKASKSDPPQHDELARNNMGALVQQGGDELGKKNNCISQGEQVVVSSTSSS</sequence>
<evidence type="ECO:0000313" key="3">
    <source>
        <dbReference type="EnsemblPlants" id="HORVU.MOREX.r3.1HG0094650.1"/>
    </source>
</evidence>
<evidence type="ECO:0000256" key="2">
    <source>
        <dbReference type="SAM" id="Phobius"/>
    </source>
</evidence>
<reference evidence="4" key="1">
    <citation type="journal article" date="2012" name="Nature">
        <title>A physical, genetic and functional sequence assembly of the barley genome.</title>
        <authorList>
            <consortium name="The International Barley Genome Sequencing Consortium"/>
            <person name="Mayer K.F."/>
            <person name="Waugh R."/>
            <person name="Brown J.W."/>
            <person name="Schulman A."/>
            <person name="Langridge P."/>
            <person name="Platzer M."/>
            <person name="Fincher G.B."/>
            <person name="Muehlbauer G.J."/>
            <person name="Sato K."/>
            <person name="Close T.J."/>
            <person name="Wise R.P."/>
            <person name="Stein N."/>
        </authorList>
    </citation>
    <scope>NUCLEOTIDE SEQUENCE [LARGE SCALE GENOMIC DNA]</scope>
    <source>
        <strain evidence="4">cv. Morex</strain>
    </source>
</reference>
<protein>
    <submittedName>
        <fullName evidence="3">Uncharacterized protein</fullName>
    </submittedName>
</protein>
<accession>A0A8I6WMB8</accession>
<dbReference type="Gramene" id="HORVU.MOREX.r3.1HG0094650.1">
    <property type="protein sequence ID" value="HORVU.MOREX.r3.1HG0094650.1"/>
    <property type="gene ID" value="HORVU.MOREX.r3.1HG0094650"/>
</dbReference>
<dbReference type="Proteomes" id="UP000011116">
    <property type="component" value="Chromosome 1H"/>
</dbReference>
<dbReference type="RefSeq" id="XP_044963548.1">
    <property type="nucleotide sequence ID" value="XM_045107613.1"/>
</dbReference>
<keyword evidence="4" id="KW-1185">Reference proteome</keyword>